<reference evidence="1 2" key="1">
    <citation type="submission" date="2020-02" db="EMBL/GenBank/DDBJ databases">
        <title>Genome sequence of Roseobacter ponti.</title>
        <authorList>
            <person name="Hollensteiner J."/>
            <person name="Schneider D."/>
            <person name="Poehlein A."/>
            <person name="Daniel R."/>
        </authorList>
    </citation>
    <scope>NUCLEOTIDE SEQUENCE [LARGE SCALE GENOMIC DNA]</scope>
    <source>
        <strain evidence="1 2">DSM 106830</strain>
    </source>
</reference>
<gene>
    <name evidence="1" type="ORF">G3256_18125</name>
</gene>
<accession>A0A858SW33</accession>
<evidence type="ECO:0000313" key="1">
    <source>
        <dbReference type="EMBL" id="QJF52954.1"/>
    </source>
</evidence>
<dbReference type="AlphaFoldDB" id="A0A858SW33"/>
<protein>
    <submittedName>
        <fullName evidence="1">Uncharacterized protein</fullName>
    </submittedName>
</protein>
<keyword evidence="2" id="KW-1185">Reference proteome</keyword>
<dbReference type="EMBL" id="CP048788">
    <property type="protein sequence ID" value="QJF52954.1"/>
    <property type="molecule type" value="Genomic_DNA"/>
</dbReference>
<organism evidence="1 2">
    <name type="scientific">Roseobacter ponti</name>
    <dbReference type="NCBI Taxonomy" id="1891787"/>
    <lineage>
        <taxon>Bacteria</taxon>
        <taxon>Pseudomonadati</taxon>
        <taxon>Pseudomonadota</taxon>
        <taxon>Alphaproteobacteria</taxon>
        <taxon>Rhodobacterales</taxon>
        <taxon>Roseobacteraceae</taxon>
        <taxon>Roseobacter</taxon>
    </lineage>
</organism>
<dbReference type="RefSeq" id="WP_169642171.1">
    <property type="nucleotide sequence ID" value="NZ_CP048788.1"/>
</dbReference>
<dbReference type="KEGG" id="rpon:G3256_18125"/>
<proteinExistence type="predicted"/>
<name>A0A858SW33_9RHOB</name>
<dbReference type="Proteomes" id="UP000503308">
    <property type="component" value="Chromosome"/>
</dbReference>
<evidence type="ECO:0000313" key="2">
    <source>
        <dbReference type="Proteomes" id="UP000503308"/>
    </source>
</evidence>
<sequence length="130" mass="14283">MSIDPRSRRLRALNNRMSDRVLIKPARHRSDLHMPDSHTVAAYIIRALKNGITSAQLEAETGWSRSTVRVNLHKIAKKCGIGVVRRDELLYLVLPDGSEDAAGRPVRVINPEDAPARAAGGTQVDAVITL</sequence>